<dbReference type="EMBL" id="RHFF01000004">
    <property type="protein sequence ID" value="TGD39625.1"/>
    <property type="molecule type" value="Genomic_DNA"/>
</dbReference>
<organism evidence="2 3">
    <name type="scientific">Brevibacterium aurantiacum</name>
    <dbReference type="NCBI Taxonomy" id="273384"/>
    <lineage>
        <taxon>Bacteria</taxon>
        <taxon>Bacillati</taxon>
        <taxon>Actinomycetota</taxon>
        <taxon>Actinomycetes</taxon>
        <taxon>Micrococcales</taxon>
        <taxon>Brevibacteriaceae</taxon>
        <taxon>Brevibacterium</taxon>
    </lineage>
</organism>
<evidence type="ECO:0000313" key="3">
    <source>
        <dbReference type="Proteomes" id="UP000297736"/>
    </source>
</evidence>
<dbReference type="RefSeq" id="WP_135446890.1">
    <property type="nucleotide sequence ID" value="NZ_RHFF01000004.1"/>
</dbReference>
<feature type="region of interest" description="Disordered" evidence="1">
    <location>
        <begin position="87"/>
        <end position="122"/>
    </location>
</feature>
<reference evidence="2 3" key="1">
    <citation type="submission" date="2018-10" db="EMBL/GenBank/DDBJ databases">
        <title>Brevibacterium genomes from Austrain hard cheese rinds.</title>
        <authorList>
            <person name="Anast J.M."/>
            <person name="Dzieciol M."/>
            <person name="Schultz D.L."/>
            <person name="Mann E."/>
            <person name="Wagner M."/>
            <person name="Schmitz-Esser S."/>
        </authorList>
    </citation>
    <scope>NUCLEOTIDE SEQUENCE [LARGE SCALE GENOMIC DNA]</scope>
    <source>
        <strain evidence="2 3">L261</strain>
    </source>
</reference>
<proteinExistence type="predicted"/>
<sequence>MKGRNPLHHTPSQQPDETPVALPHVVITVTENGALNVTVDGTPFPSPSAGSEWTRGTFGPLLDAVTHDRTVAVRIEVREVDGTVFTDLIRARKPTPPPPDDEPAGPGTQRSRRAKHTTQHEPPVLIEVTGDGFVPGEDIAVAVIVAHTDATGTGAARALLDQQQLDAALPEGDDAGEAVLYGRISGTIVVRRVP</sequence>
<dbReference type="Proteomes" id="UP000297736">
    <property type="component" value="Unassembled WGS sequence"/>
</dbReference>
<dbReference type="AlphaFoldDB" id="A0A4Z0KPS4"/>
<gene>
    <name evidence="2" type="ORF">EB834_05650</name>
</gene>
<evidence type="ECO:0000313" key="2">
    <source>
        <dbReference type="EMBL" id="TGD39625.1"/>
    </source>
</evidence>
<accession>A0A4Z0KPS4</accession>
<comment type="caution">
    <text evidence="2">The sequence shown here is derived from an EMBL/GenBank/DDBJ whole genome shotgun (WGS) entry which is preliminary data.</text>
</comment>
<evidence type="ECO:0000256" key="1">
    <source>
        <dbReference type="SAM" id="MobiDB-lite"/>
    </source>
</evidence>
<protein>
    <submittedName>
        <fullName evidence="2">Uncharacterized protein</fullName>
    </submittedName>
</protein>
<name>A0A4Z0KPS4_BREAU</name>